<evidence type="ECO:0000313" key="2">
    <source>
        <dbReference type="EMBL" id="MBK1812156.1"/>
    </source>
</evidence>
<dbReference type="EMBL" id="JAENHN010000046">
    <property type="protein sequence ID" value="MBK1812156.1"/>
    <property type="molecule type" value="Genomic_DNA"/>
</dbReference>
<dbReference type="Proteomes" id="UP000596739">
    <property type="component" value="Unassembled WGS sequence"/>
</dbReference>
<feature type="domain" description="Methyltransferase" evidence="1">
    <location>
        <begin position="18"/>
        <end position="128"/>
    </location>
</feature>
<keyword evidence="2" id="KW-0808">Transferase</keyword>
<reference evidence="3" key="1">
    <citation type="submission" date="2021-01" db="EMBL/GenBank/DDBJ databases">
        <title>Genome public.</title>
        <authorList>
            <person name="Liu C."/>
            <person name="Sun Q."/>
        </authorList>
    </citation>
    <scope>NUCLEOTIDE SEQUENCE [LARGE SCALE GENOMIC DNA]</scope>
    <source>
        <strain evidence="3">YIM B02505</strain>
    </source>
</reference>
<evidence type="ECO:0000313" key="3">
    <source>
        <dbReference type="Proteomes" id="UP000596739"/>
    </source>
</evidence>
<sequence length="251" mass="28060">MGNVAEEITKKLLIDAGIKKGLRVLDVGCGRGDVCLLLADMVGTEGTVLGLDFDETSLSYARARVQENNITNVTFIKNNLSDLTIIEDKFDAIIGRRVLMYLPEPKKVITSLSKLLKVGGIMVFQEHDSTMSPGSIVPMPLHSQVTKWIWDTVELEGGNIRIGFDLWNLLSQERLVVDKVRAEGILQTPDSPYPIAPIVRAMLHRIIEKGVATAEEIDIDTLEDRLTEEREKSNCTYVKEMVFCAWARKTE</sequence>
<gene>
    <name evidence="2" type="ORF">JHL18_16155</name>
</gene>
<accession>A0ABS1ES32</accession>
<dbReference type="RefSeq" id="WP_200271077.1">
    <property type="nucleotide sequence ID" value="NZ_JAENHN010000046.1"/>
</dbReference>
<dbReference type="GO" id="GO:0008168">
    <property type="term" value="F:methyltransferase activity"/>
    <property type="evidence" value="ECO:0007669"/>
    <property type="project" value="UniProtKB-KW"/>
</dbReference>
<keyword evidence="2" id="KW-0489">Methyltransferase</keyword>
<keyword evidence="3" id="KW-1185">Reference proteome</keyword>
<dbReference type="CDD" id="cd02440">
    <property type="entry name" value="AdoMet_MTases"/>
    <property type="match status" value="1"/>
</dbReference>
<dbReference type="GO" id="GO:0032259">
    <property type="term" value="P:methylation"/>
    <property type="evidence" value="ECO:0007669"/>
    <property type="project" value="UniProtKB-KW"/>
</dbReference>
<organism evidence="2 3">
    <name type="scientific">Clostridium yunnanense</name>
    <dbReference type="NCBI Taxonomy" id="2800325"/>
    <lineage>
        <taxon>Bacteria</taxon>
        <taxon>Bacillati</taxon>
        <taxon>Bacillota</taxon>
        <taxon>Clostridia</taxon>
        <taxon>Eubacteriales</taxon>
        <taxon>Clostridiaceae</taxon>
        <taxon>Clostridium</taxon>
    </lineage>
</organism>
<comment type="caution">
    <text evidence="2">The sequence shown here is derived from an EMBL/GenBank/DDBJ whole genome shotgun (WGS) entry which is preliminary data.</text>
</comment>
<evidence type="ECO:0000259" key="1">
    <source>
        <dbReference type="Pfam" id="PF13847"/>
    </source>
</evidence>
<dbReference type="Gene3D" id="3.40.50.150">
    <property type="entry name" value="Vaccinia Virus protein VP39"/>
    <property type="match status" value="1"/>
</dbReference>
<proteinExistence type="predicted"/>
<name>A0ABS1ES32_9CLOT</name>
<dbReference type="PANTHER" id="PTHR43861">
    <property type="entry name" value="TRANS-ACONITATE 2-METHYLTRANSFERASE-RELATED"/>
    <property type="match status" value="1"/>
</dbReference>
<dbReference type="PANTHER" id="PTHR43861:SF1">
    <property type="entry name" value="TRANS-ACONITATE 2-METHYLTRANSFERASE"/>
    <property type="match status" value="1"/>
</dbReference>
<dbReference type="Pfam" id="PF13847">
    <property type="entry name" value="Methyltransf_31"/>
    <property type="match status" value="1"/>
</dbReference>
<dbReference type="SUPFAM" id="SSF53335">
    <property type="entry name" value="S-adenosyl-L-methionine-dependent methyltransferases"/>
    <property type="match status" value="1"/>
</dbReference>
<dbReference type="InterPro" id="IPR029063">
    <property type="entry name" value="SAM-dependent_MTases_sf"/>
</dbReference>
<protein>
    <submittedName>
        <fullName evidence="2">Class I SAM-dependent methyltransferase</fullName>
    </submittedName>
</protein>
<dbReference type="InterPro" id="IPR025714">
    <property type="entry name" value="Methyltranfer_dom"/>
</dbReference>